<name>V7C2S4_PHAVU</name>
<evidence type="ECO:0000313" key="3">
    <source>
        <dbReference type="Proteomes" id="UP000000226"/>
    </source>
</evidence>
<accession>V7C2S4</accession>
<dbReference type="Proteomes" id="UP000000226">
    <property type="component" value="Chromosome 4"/>
</dbReference>
<organism evidence="2 3">
    <name type="scientific">Phaseolus vulgaris</name>
    <name type="common">Kidney bean</name>
    <name type="synonym">French bean</name>
    <dbReference type="NCBI Taxonomy" id="3885"/>
    <lineage>
        <taxon>Eukaryota</taxon>
        <taxon>Viridiplantae</taxon>
        <taxon>Streptophyta</taxon>
        <taxon>Embryophyta</taxon>
        <taxon>Tracheophyta</taxon>
        <taxon>Spermatophyta</taxon>
        <taxon>Magnoliopsida</taxon>
        <taxon>eudicotyledons</taxon>
        <taxon>Gunneridae</taxon>
        <taxon>Pentapetalae</taxon>
        <taxon>rosids</taxon>
        <taxon>fabids</taxon>
        <taxon>Fabales</taxon>
        <taxon>Fabaceae</taxon>
        <taxon>Papilionoideae</taxon>
        <taxon>50 kb inversion clade</taxon>
        <taxon>NPAAA clade</taxon>
        <taxon>indigoferoid/millettioid clade</taxon>
        <taxon>Phaseoleae</taxon>
        <taxon>Phaseolus</taxon>
    </lineage>
</organism>
<keyword evidence="1" id="KW-0812">Transmembrane</keyword>
<feature type="transmembrane region" description="Helical" evidence="1">
    <location>
        <begin position="50"/>
        <end position="73"/>
    </location>
</feature>
<evidence type="ECO:0000313" key="2">
    <source>
        <dbReference type="EMBL" id="ESW23171.1"/>
    </source>
</evidence>
<keyword evidence="1" id="KW-1133">Transmembrane helix</keyword>
<dbReference type="EMBL" id="CM002291">
    <property type="protein sequence ID" value="ESW23171.1"/>
    <property type="molecule type" value="Genomic_DNA"/>
</dbReference>
<proteinExistence type="predicted"/>
<dbReference type="AlphaFoldDB" id="V7C2S4"/>
<dbReference type="Gramene" id="ESW23171">
    <property type="protein sequence ID" value="ESW23171"/>
    <property type="gene ID" value="PHAVU_004G024400g"/>
</dbReference>
<dbReference type="OrthoDB" id="1427073at2759"/>
<sequence>MFSSSRHKTILRRDGAAVKVCISARVVSYSIALWSGVAAFTIWAGHETNIPSFYCYLLVVFLEYDCCILYNFYPIYL</sequence>
<gene>
    <name evidence="2" type="ORF">PHAVU_004G024400g</name>
</gene>
<feature type="transmembrane region" description="Helical" evidence="1">
    <location>
        <begin position="20"/>
        <end position="44"/>
    </location>
</feature>
<keyword evidence="1" id="KW-0472">Membrane</keyword>
<reference evidence="3" key="1">
    <citation type="journal article" date="2014" name="Nat. Genet.">
        <title>A reference genome for common bean and genome-wide analysis of dual domestications.</title>
        <authorList>
            <person name="Schmutz J."/>
            <person name="McClean P.E."/>
            <person name="Mamidi S."/>
            <person name="Wu G.A."/>
            <person name="Cannon S.B."/>
            <person name="Grimwood J."/>
            <person name="Jenkins J."/>
            <person name="Shu S."/>
            <person name="Song Q."/>
            <person name="Chavarro C."/>
            <person name="Torres-Torres M."/>
            <person name="Geffroy V."/>
            <person name="Moghaddam S.M."/>
            <person name="Gao D."/>
            <person name="Abernathy B."/>
            <person name="Barry K."/>
            <person name="Blair M."/>
            <person name="Brick M.A."/>
            <person name="Chovatia M."/>
            <person name="Gepts P."/>
            <person name="Goodstein D.M."/>
            <person name="Gonzales M."/>
            <person name="Hellsten U."/>
            <person name="Hyten D.L."/>
            <person name="Jia G."/>
            <person name="Kelly J.D."/>
            <person name="Kudrna D."/>
            <person name="Lee R."/>
            <person name="Richard M.M."/>
            <person name="Miklas P.N."/>
            <person name="Osorno J.M."/>
            <person name="Rodrigues J."/>
            <person name="Thareau V."/>
            <person name="Urrea C.A."/>
            <person name="Wang M."/>
            <person name="Yu Y."/>
            <person name="Zhang M."/>
            <person name="Wing R.A."/>
            <person name="Cregan P.B."/>
            <person name="Rokhsar D.S."/>
            <person name="Jackson S.A."/>
        </authorList>
    </citation>
    <scope>NUCLEOTIDE SEQUENCE [LARGE SCALE GENOMIC DNA]</scope>
    <source>
        <strain evidence="3">cv. G19833</strain>
    </source>
</reference>
<evidence type="ECO:0000256" key="1">
    <source>
        <dbReference type="SAM" id="Phobius"/>
    </source>
</evidence>
<protein>
    <submittedName>
        <fullName evidence="2">Uncharacterized protein</fullName>
    </submittedName>
</protein>
<keyword evidence="3" id="KW-1185">Reference proteome</keyword>